<dbReference type="SUPFAM" id="SSF57667">
    <property type="entry name" value="beta-beta-alpha zinc fingers"/>
    <property type="match status" value="4"/>
</dbReference>
<accession>A0A444UN61</accession>
<feature type="region of interest" description="Disordered" evidence="12">
    <location>
        <begin position="764"/>
        <end position="800"/>
    </location>
</feature>
<evidence type="ECO:0000256" key="9">
    <source>
        <dbReference type="ARBA" id="ARBA00023242"/>
    </source>
</evidence>
<feature type="region of interest" description="Disordered" evidence="12">
    <location>
        <begin position="389"/>
        <end position="438"/>
    </location>
</feature>
<dbReference type="GO" id="GO:0005634">
    <property type="term" value="C:nucleus"/>
    <property type="evidence" value="ECO:0007669"/>
    <property type="project" value="UniProtKB-SubCell"/>
</dbReference>
<feature type="compositionally biased region" description="Low complexity" evidence="12">
    <location>
        <begin position="155"/>
        <end position="168"/>
    </location>
</feature>
<dbReference type="Pfam" id="PF00096">
    <property type="entry name" value="zf-C2H2"/>
    <property type="match status" value="3"/>
</dbReference>
<dbReference type="GO" id="GO:0000978">
    <property type="term" value="F:RNA polymerase II cis-regulatory region sequence-specific DNA binding"/>
    <property type="evidence" value="ECO:0007669"/>
    <property type="project" value="TreeGrafter"/>
</dbReference>
<dbReference type="PROSITE" id="PS00028">
    <property type="entry name" value="ZINC_FINGER_C2H2_1"/>
    <property type="match status" value="7"/>
</dbReference>
<feature type="compositionally biased region" description="Polar residues" evidence="12">
    <location>
        <begin position="91"/>
        <end position="116"/>
    </location>
</feature>
<feature type="region of interest" description="Disordered" evidence="12">
    <location>
        <begin position="950"/>
        <end position="1038"/>
    </location>
</feature>
<evidence type="ECO:0000256" key="1">
    <source>
        <dbReference type="ARBA" id="ARBA00004123"/>
    </source>
</evidence>
<feature type="domain" description="C2H2-type" evidence="13">
    <location>
        <begin position="333"/>
        <end position="360"/>
    </location>
</feature>
<keyword evidence="9" id="KW-0539">Nucleus</keyword>
<protein>
    <submittedName>
        <fullName evidence="14">Sal-like protein 2</fullName>
    </submittedName>
</protein>
<dbReference type="EMBL" id="SCEB01214208">
    <property type="protein sequence ID" value="RXM36593.1"/>
    <property type="molecule type" value="Genomic_DNA"/>
</dbReference>
<dbReference type="Pfam" id="PF13894">
    <property type="entry name" value="zf-C2H2_4"/>
    <property type="match status" value="1"/>
</dbReference>
<keyword evidence="8" id="KW-0804">Transcription</keyword>
<dbReference type="InterPro" id="IPR036236">
    <property type="entry name" value="Znf_C2H2_sf"/>
</dbReference>
<gene>
    <name evidence="14" type="ORF">EOD39_11664</name>
</gene>
<dbReference type="FunFam" id="3.30.160.60:FF:000570">
    <property type="entry name" value="Spalt like transcription factor 3"/>
    <property type="match status" value="1"/>
</dbReference>
<feature type="region of interest" description="Disordered" evidence="12">
    <location>
        <begin position="467"/>
        <end position="492"/>
    </location>
</feature>
<keyword evidence="7" id="KW-0238">DNA-binding</keyword>
<feature type="domain" description="C2H2-type" evidence="13">
    <location>
        <begin position="829"/>
        <end position="851"/>
    </location>
</feature>
<keyword evidence="5" id="KW-0862">Zinc</keyword>
<evidence type="ECO:0000313" key="14">
    <source>
        <dbReference type="EMBL" id="RXM36593.1"/>
    </source>
</evidence>
<keyword evidence="15" id="KW-1185">Reference proteome</keyword>
<dbReference type="SMART" id="SM00355">
    <property type="entry name" value="ZnF_C2H2"/>
    <property type="match status" value="8"/>
</dbReference>
<feature type="domain" description="C2H2-type" evidence="13">
    <location>
        <begin position="361"/>
        <end position="388"/>
    </location>
</feature>
<evidence type="ECO:0000256" key="2">
    <source>
        <dbReference type="ARBA" id="ARBA00022723"/>
    </source>
</evidence>
<evidence type="ECO:0000256" key="11">
    <source>
        <dbReference type="PROSITE-ProRule" id="PRU00042"/>
    </source>
</evidence>
<evidence type="ECO:0000256" key="10">
    <source>
        <dbReference type="ARBA" id="ARBA00038474"/>
    </source>
</evidence>
<dbReference type="PANTHER" id="PTHR23233:SF85">
    <property type="entry name" value="SAL-LIKE PROTEIN 2"/>
    <property type="match status" value="1"/>
</dbReference>
<comment type="subcellular location">
    <subcellularLocation>
        <location evidence="1">Nucleus</location>
    </subcellularLocation>
</comment>
<dbReference type="GO" id="GO:0000981">
    <property type="term" value="F:DNA-binding transcription factor activity, RNA polymerase II-specific"/>
    <property type="evidence" value="ECO:0007669"/>
    <property type="project" value="TreeGrafter"/>
</dbReference>
<proteinExistence type="inferred from homology"/>
<sequence>MSRRKQKRPQQLLNSNLDGSLVTSATGDNAEKATDDSRPLTESPAVCDQCCAQFNQQSELLQHRKHCPSNQQVIIPACSSNDPSPFPPKQEGQTNTSLNPSSSHPGHTPYSFSPSQPGFHKGIRKVPFGEAGPIALQKQSGRDMASPKLGVSAFTNTPSPTHPGSSTPAFDGMPSPTTPPNFGEGKNFLSIPMILEELRILQQRQIHQMQMTEQICRQVLQLGSHNNYNNYRNASLESSPIYNSILHTESSPQILKPINPGLLRLLVPNSIYKTEDGNPGQKPIAASTPYLPKFGPDLQNLSPSLGATLGHLVPTTLRDYPASFEKSGGEDRHRCRFCGKTFGSDSALQIHLRSHTGERPYQCTICLNRFTTRGNLKVHFHRHREHYPHVSMNPYPMQEPSDASNNNDNEFGRSSSIPGSSSTASTPSPSSNLIPFPFSAPHQKVPTIPLPPSMDLALLTTAHSLLSLNRPPSKAGDGKPDENTPPQSQVPKILPGFVFSQLRPSGPYSSFSPLPKPSETSKLQRLVENLDKQSAVPQALSLSGDATNGHQCTICHRVLSCPRALRLHYATHSGERPFRCKVCGRAFSTKGNLRAHQATHKSRPLARTQNSCPICQRKFTNAVVLQHHIRMHLGGQIPNLPNISTALPGLLPEAGRRISDQGNTGPQLKIEGEREEEEEGGDEAGQPSPTSAPEGSATSNSEGCANCKKNGSPSKIGGCANCNPRVPHPELGDSEIQGSPENEGAPFLVEDYVSHVSPGVNFGSETPVGSPYPPTPGSLAITPPANSSQTPRKPPQTGRQHLCLSCNKTFSSASALQIHDRIHTGEKPYSCAVCGRAFTTKGNLKVHMSTHVWGSTPPPARRGRRLSLDHSTLVPLLPTDPLSFPAAPPVVGVSGGGPLSFWNQYTAFLSNTMAPKHKEAGFTATSANRIVLPAPVVASLAAAPPIPTTPPPLAAGPLVEGAGLSSRDTGLAETNAATETPLPSVVRAPEGVPEKEIGSERRGGGEEAESQVEETPVDIDTDSKETVAEEIHSEKELP</sequence>
<feature type="region of interest" description="Disordered" evidence="12">
    <location>
        <begin position="654"/>
        <end position="705"/>
    </location>
</feature>
<feature type="compositionally biased region" description="Polar residues" evidence="12">
    <location>
        <begin position="9"/>
        <end position="27"/>
    </location>
</feature>
<feature type="compositionally biased region" description="Polar residues" evidence="12">
    <location>
        <begin position="401"/>
        <end position="413"/>
    </location>
</feature>
<feature type="region of interest" description="Disordered" evidence="12">
    <location>
        <begin position="78"/>
        <end position="126"/>
    </location>
</feature>
<feature type="domain" description="C2H2-type" evidence="13">
    <location>
        <begin position="801"/>
        <end position="828"/>
    </location>
</feature>
<dbReference type="InterPro" id="IPR013087">
    <property type="entry name" value="Znf_C2H2_type"/>
</dbReference>
<evidence type="ECO:0000256" key="6">
    <source>
        <dbReference type="ARBA" id="ARBA00023015"/>
    </source>
</evidence>
<feature type="domain" description="C2H2-type" evidence="13">
    <location>
        <begin position="550"/>
        <end position="577"/>
    </location>
</feature>
<dbReference type="PROSITE" id="PS50157">
    <property type="entry name" value="ZINC_FINGER_C2H2_2"/>
    <property type="match status" value="7"/>
</dbReference>
<evidence type="ECO:0000256" key="5">
    <source>
        <dbReference type="ARBA" id="ARBA00022833"/>
    </source>
</evidence>
<evidence type="ECO:0000256" key="3">
    <source>
        <dbReference type="ARBA" id="ARBA00022737"/>
    </source>
</evidence>
<feature type="compositionally biased region" description="Basic and acidic residues" evidence="12">
    <location>
        <begin position="992"/>
        <end position="1005"/>
    </location>
</feature>
<dbReference type="GO" id="GO:0008270">
    <property type="term" value="F:zinc ion binding"/>
    <property type="evidence" value="ECO:0007669"/>
    <property type="project" value="UniProtKB-KW"/>
</dbReference>
<feature type="domain" description="C2H2-type" evidence="13">
    <location>
        <begin position="610"/>
        <end position="637"/>
    </location>
</feature>
<feature type="compositionally biased region" description="Basic and acidic residues" evidence="12">
    <location>
        <begin position="1021"/>
        <end position="1038"/>
    </location>
</feature>
<feature type="compositionally biased region" description="Basic and acidic residues" evidence="12">
    <location>
        <begin position="29"/>
        <end position="39"/>
    </location>
</feature>
<feature type="region of interest" description="Disordered" evidence="12">
    <location>
        <begin position="138"/>
        <end position="184"/>
    </location>
</feature>
<dbReference type="Proteomes" id="UP000289886">
    <property type="component" value="Unassembled WGS sequence"/>
</dbReference>
<feature type="compositionally biased region" description="Acidic residues" evidence="12">
    <location>
        <begin position="673"/>
        <end position="682"/>
    </location>
</feature>
<dbReference type="AlphaFoldDB" id="A0A444UN61"/>
<dbReference type="Gene3D" id="3.30.160.60">
    <property type="entry name" value="Classic Zinc Finger"/>
    <property type="match status" value="6"/>
</dbReference>
<dbReference type="FunFam" id="3.30.160.60:FF:000130">
    <property type="entry name" value="Spalt-like transcription factor 4"/>
    <property type="match status" value="1"/>
</dbReference>
<feature type="domain" description="C2H2-type" evidence="13">
    <location>
        <begin position="578"/>
        <end position="605"/>
    </location>
</feature>
<comment type="similarity">
    <text evidence="10">Belongs to the sal C2H2-type zinc-finger protein family.</text>
</comment>
<keyword evidence="3" id="KW-0677">Repeat</keyword>
<evidence type="ECO:0000256" key="12">
    <source>
        <dbReference type="SAM" id="MobiDB-lite"/>
    </source>
</evidence>
<evidence type="ECO:0000313" key="15">
    <source>
        <dbReference type="Proteomes" id="UP000289886"/>
    </source>
</evidence>
<evidence type="ECO:0000256" key="8">
    <source>
        <dbReference type="ARBA" id="ARBA00023163"/>
    </source>
</evidence>
<organism evidence="14 15">
    <name type="scientific">Acipenser ruthenus</name>
    <name type="common">Sterlet sturgeon</name>
    <dbReference type="NCBI Taxonomy" id="7906"/>
    <lineage>
        <taxon>Eukaryota</taxon>
        <taxon>Metazoa</taxon>
        <taxon>Chordata</taxon>
        <taxon>Craniata</taxon>
        <taxon>Vertebrata</taxon>
        <taxon>Euteleostomi</taxon>
        <taxon>Actinopterygii</taxon>
        <taxon>Chondrostei</taxon>
        <taxon>Acipenseriformes</taxon>
        <taxon>Acipenseridae</taxon>
        <taxon>Acipenser</taxon>
    </lineage>
</organism>
<dbReference type="GO" id="GO:0048731">
    <property type="term" value="P:system development"/>
    <property type="evidence" value="ECO:0007669"/>
    <property type="project" value="UniProtKB-ARBA"/>
</dbReference>
<dbReference type="FunFam" id="3.30.160.60:FF:000556">
    <property type="entry name" value="sal-like protein 2 isoform X2"/>
    <property type="match status" value="1"/>
</dbReference>
<name>A0A444UN61_ACIRT</name>
<keyword evidence="4 11" id="KW-0863">Zinc-finger</keyword>
<evidence type="ECO:0000259" key="13">
    <source>
        <dbReference type="PROSITE" id="PS50157"/>
    </source>
</evidence>
<keyword evidence="6" id="KW-0805">Transcription regulation</keyword>
<feature type="region of interest" description="Disordered" evidence="12">
    <location>
        <begin position="1"/>
        <end position="42"/>
    </location>
</feature>
<evidence type="ECO:0000256" key="7">
    <source>
        <dbReference type="ARBA" id="ARBA00023125"/>
    </source>
</evidence>
<dbReference type="FunFam" id="3.30.160.60:FF:000215">
    <property type="entry name" value="Spalt-like transcription factor 3"/>
    <property type="match status" value="1"/>
</dbReference>
<reference evidence="14 15" key="1">
    <citation type="submission" date="2019-01" db="EMBL/GenBank/DDBJ databases">
        <title>Draft Genome and Complete Hox-Cluster Characterization of the Sterlet Sturgeon (Acipenser ruthenus).</title>
        <authorList>
            <person name="Wei Q."/>
        </authorList>
    </citation>
    <scope>NUCLEOTIDE SEQUENCE [LARGE SCALE GENOMIC DNA]</scope>
    <source>
        <strain evidence="14">WHYD16114868_AA</strain>
        <tissue evidence="14">Blood</tissue>
    </source>
</reference>
<feature type="compositionally biased region" description="Acidic residues" evidence="12">
    <location>
        <begin position="1006"/>
        <end position="1020"/>
    </location>
</feature>
<feature type="compositionally biased region" description="Low complexity" evidence="12">
    <location>
        <begin position="414"/>
        <end position="431"/>
    </location>
</feature>
<comment type="caution">
    <text evidence="14">The sequence shown here is derived from an EMBL/GenBank/DDBJ whole genome shotgun (WGS) entry which is preliminary data.</text>
</comment>
<evidence type="ECO:0000256" key="4">
    <source>
        <dbReference type="ARBA" id="ARBA00022771"/>
    </source>
</evidence>
<dbReference type="InterPro" id="IPR051565">
    <property type="entry name" value="Sal_C2H2-zinc-finger"/>
</dbReference>
<keyword evidence="2" id="KW-0479">Metal-binding</keyword>
<dbReference type="PANTHER" id="PTHR23233">
    <property type="entry name" value="SAL-LIKE PROTEIN"/>
    <property type="match status" value="1"/>
</dbReference>
<feature type="compositionally biased region" description="Polar residues" evidence="12">
    <location>
        <begin position="687"/>
        <end position="705"/>
    </location>
</feature>